<dbReference type="AlphaFoldDB" id="A0A6I8LI49"/>
<evidence type="ECO:0008006" key="3">
    <source>
        <dbReference type="Google" id="ProtNLM"/>
    </source>
</evidence>
<organism evidence="1 2">
    <name type="scientific">Amycolatopsis camponoti</name>
    <dbReference type="NCBI Taxonomy" id="2606593"/>
    <lineage>
        <taxon>Bacteria</taxon>
        <taxon>Bacillati</taxon>
        <taxon>Actinomycetota</taxon>
        <taxon>Actinomycetes</taxon>
        <taxon>Pseudonocardiales</taxon>
        <taxon>Pseudonocardiaceae</taxon>
        <taxon>Amycolatopsis</taxon>
    </lineage>
</organism>
<proteinExistence type="predicted"/>
<protein>
    <recommendedName>
        <fullName evidence="3">VWFA domain-containing protein</fullName>
    </recommendedName>
</protein>
<dbReference type="Gene3D" id="3.40.50.410">
    <property type="entry name" value="von Willebrand factor, type A domain"/>
    <property type="match status" value="1"/>
</dbReference>
<dbReference type="EMBL" id="CABVGP010000001">
    <property type="protein sequence ID" value="VVJ15306.1"/>
    <property type="molecule type" value="Genomic_DNA"/>
</dbReference>
<accession>A0A6I8LI49</accession>
<dbReference type="InterPro" id="IPR036465">
    <property type="entry name" value="vWFA_dom_sf"/>
</dbReference>
<keyword evidence="2" id="KW-1185">Reference proteome</keyword>
<dbReference type="RefSeq" id="WP_155540824.1">
    <property type="nucleotide sequence ID" value="NZ_CABVGP010000001.1"/>
</dbReference>
<gene>
    <name evidence="1" type="ORF">AA23TX_00327</name>
</gene>
<evidence type="ECO:0000313" key="1">
    <source>
        <dbReference type="EMBL" id="VVJ15306.1"/>
    </source>
</evidence>
<name>A0A6I8LI49_9PSEU</name>
<evidence type="ECO:0000313" key="2">
    <source>
        <dbReference type="Proteomes" id="UP000399805"/>
    </source>
</evidence>
<dbReference type="Proteomes" id="UP000399805">
    <property type="component" value="Unassembled WGS sequence"/>
</dbReference>
<dbReference type="SUPFAM" id="SSF53300">
    <property type="entry name" value="vWA-like"/>
    <property type="match status" value="1"/>
</dbReference>
<reference evidence="1 2" key="1">
    <citation type="submission" date="2019-09" db="EMBL/GenBank/DDBJ databases">
        <authorList>
            <person name="Leyn A S."/>
        </authorList>
    </citation>
    <scope>NUCLEOTIDE SEQUENCE [LARGE SCALE GENOMIC DNA]</scope>
    <source>
        <strain evidence="1">AA231_1</strain>
    </source>
</reference>
<sequence length="199" mass="21342">MGSDVLPCYVACDISLSMADHIEELNKGLREFRGAVHADASVADRVLCSVIGFGEEPSAVHGLYLAAEVAELPPPSPCAGTNFGPVFTFLRSVIDVDVRLLETHRVRVHRPLVFFLSDGQPTDPVTWPSAFSSLCDPAWARRPRVVAFGVGDADEQALGRIGTFRTYLSRDGVRLGTALIASVMHVLSTSGPPPGRTLS</sequence>